<dbReference type="SUPFAM" id="SSF47384">
    <property type="entry name" value="Homodimeric domain of signal transducing histidine kinase"/>
    <property type="match status" value="1"/>
</dbReference>
<dbReference type="EMBL" id="CP003985">
    <property type="protein sequence ID" value="AGF79182.1"/>
    <property type="molecule type" value="Genomic_DNA"/>
</dbReference>
<dbReference type="Proteomes" id="UP000011721">
    <property type="component" value="Chromosome"/>
</dbReference>
<evidence type="ECO:0000256" key="1">
    <source>
        <dbReference type="ARBA" id="ARBA00000085"/>
    </source>
</evidence>
<dbReference type="OrthoDB" id="9805591at2"/>
<evidence type="ECO:0000256" key="4">
    <source>
        <dbReference type="ARBA" id="ARBA00022679"/>
    </source>
</evidence>
<keyword evidence="10" id="KW-0472">Membrane</keyword>
<dbReference type="InterPro" id="IPR004358">
    <property type="entry name" value="Sig_transdc_His_kin-like_C"/>
</dbReference>
<dbReference type="eggNOG" id="COG4191">
    <property type="taxonomic scope" value="Bacteria"/>
</dbReference>
<dbReference type="InterPro" id="IPR036097">
    <property type="entry name" value="HisK_dim/P_sf"/>
</dbReference>
<dbReference type="KEGG" id="dsf:UWK_02646"/>
<keyword evidence="8" id="KW-0902">Two-component regulatory system</keyword>
<dbReference type="HOGENOM" id="CLU_000445_114_39_7"/>
<feature type="transmembrane region" description="Helical" evidence="10">
    <location>
        <begin position="42"/>
        <end position="63"/>
    </location>
</feature>
<dbReference type="SMART" id="SM00387">
    <property type="entry name" value="HATPase_c"/>
    <property type="match status" value="1"/>
</dbReference>
<feature type="compositionally biased region" description="Basic and acidic residues" evidence="9">
    <location>
        <begin position="514"/>
        <end position="527"/>
    </location>
</feature>
<dbReference type="InterPro" id="IPR003594">
    <property type="entry name" value="HATPase_dom"/>
</dbReference>
<proteinExistence type="predicted"/>
<evidence type="ECO:0000256" key="10">
    <source>
        <dbReference type="SAM" id="Phobius"/>
    </source>
</evidence>
<keyword evidence="5" id="KW-0547">Nucleotide-binding</keyword>
<keyword evidence="6" id="KW-0418">Kinase</keyword>
<dbReference type="PANTHER" id="PTHR43065:SF46">
    <property type="entry name" value="C4-DICARBOXYLATE TRANSPORT SENSOR PROTEIN DCTB"/>
    <property type="match status" value="1"/>
</dbReference>
<evidence type="ECO:0000256" key="2">
    <source>
        <dbReference type="ARBA" id="ARBA00012438"/>
    </source>
</evidence>
<gene>
    <name evidence="13" type="ordered locus">UWK_02646</name>
</gene>
<dbReference type="InterPro" id="IPR036890">
    <property type="entry name" value="HATPase_C_sf"/>
</dbReference>
<dbReference type="CDD" id="cd00082">
    <property type="entry name" value="HisKA"/>
    <property type="match status" value="1"/>
</dbReference>
<evidence type="ECO:0000259" key="11">
    <source>
        <dbReference type="PROSITE" id="PS50109"/>
    </source>
</evidence>
<reference evidence="14" key="1">
    <citation type="journal article" date="2013" name="Stand. Genomic Sci.">
        <title>Complete genome sequence of Desulfocapsa sulfexigens, a marine deltaproteobacterium specialized in disproportionating inorganic sulfur compounds.</title>
        <authorList>
            <person name="Finster K.W."/>
            <person name="Kjeldsen K.U."/>
            <person name="Kube M."/>
            <person name="Reinhardt R."/>
            <person name="Mussmann M."/>
            <person name="Amann R."/>
            <person name="Schreiber L."/>
        </authorList>
    </citation>
    <scope>NUCLEOTIDE SEQUENCE [LARGE SCALE GENOMIC DNA]</scope>
    <source>
        <strain evidence="14">DSM 10523 / SB164P1</strain>
    </source>
</reference>
<evidence type="ECO:0000256" key="9">
    <source>
        <dbReference type="SAM" id="MobiDB-lite"/>
    </source>
</evidence>
<accession>M1PC24</accession>
<dbReference type="Pfam" id="PF02518">
    <property type="entry name" value="HATPase_c"/>
    <property type="match status" value="1"/>
</dbReference>
<keyword evidence="14" id="KW-1185">Reference proteome</keyword>
<evidence type="ECO:0000259" key="12">
    <source>
        <dbReference type="PROSITE" id="PS50113"/>
    </source>
</evidence>
<dbReference type="SUPFAM" id="SSF55785">
    <property type="entry name" value="PYP-like sensor domain (PAS domain)"/>
    <property type="match status" value="1"/>
</dbReference>
<evidence type="ECO:0000313" key="13">
    <source>
        <dbReference type="EMBL" id="AGF79182.1"/>
    </source>
</evidence>
<dbReference type="STRING" id="1167006.UWK_02646"/>
<dbReference type="PATRIC" id="fig|1167006.5.peg.2865"/>
<keyword evidence="10" id="KW-1133">Transmembrane helix</keyword>
<feature type="transmembrane region" description="Helical" evidence="10">
    <location>
        <begin position="14"/>
        <end position="35"/>
    </location>
</feature>
<dbReference type="PROSITE" id="PS50113">
    <property type="entry name" value="PAC"/>
    <property type="match status" value="1"/>
</dbReference>
<dbReference type="InterPro" id="IPR000700">
    <property type="entry name" value="PAS-assoc_C"/>
</dbReference>
<dbReference type="Pfam" id="PF13426">
    <property type="entry name" value="PAS_9"/>
    <property type="match status" value="1"/>
</dbReference>
<protein>
    <recommendedName>
        <fullName evidence="2">histidine kinase</fullName>
        <ecNumber evidence="2">2.7.13.3</ecNumber>
    </recommendedName>
</protein>
<dbReference type="SMART" id="SM00086">
    <property type="entry name" value="PAC"/>
    <property type="match status" value="1"/>
</dbReference>
<dbReference type="InterPro" id="IPR005467">
    <property type="entry name" value="His_kinase_dom"/>
</dbReference>
<dbReference type="SMART" id="SM00388">
    <property type="entry name" value="HisKA"/>
    <property type="match status" value="1"/>
</dbReference>
<dbReference type="InterPro" id="IPR000014">
    <property type="entry name" value="PAS"/>
</dbReference>
<evidence type="ECO:0000256" key="7">
    <source>
        <dbReference type="ARBA" id="ARBA00022840"/>
    </source>
</evidence>
<dbReference type="CDD" id="cd00130">
    <property type="entry name" value="PAS"/>
    <property type="match status" value="1"/>
</dbReference>
<keyword evidence="7" id="KW-0067">ATP-binding</keyword>
<feature type="domain" description="Histidine kinase" evidence="11">
    <location>
        <begin position="293"/>
        <end position="514"/>
    </location>
</feature>
<dbReference type="SMART" id="SM00091">
    <property type="entry name" value="PAS"/>
    <property type="match status" value="1"/>
</dbReference>
<dbReference type="EC" id="2.7.13.3" evidence="2"/>
<sequence length="527" mass="58619">MSSLSMFPADFTDMIGSVIIIIFSFLSLRYAFLLTKEQPDNFLWGFLFYFCMTLSAFAVSRAMGHLVKQVLLISGNDDQWRTLAPLAGGFNTLLMTSLAAVTIYYHKGIEGYRAIEEKARSLKTANSELQQAGVKLHEMNSHLEEMVESRTKELSASEKKFRNFFINSKDMIYFCDSDNRLVNMNASGLEMLGYPFNDPPSLNLWDIFSHEDDLDNYFEEILTRGFVEDLEVEFKKADDSIIYVLLSANAIHNDAGEFTGCEGIAKDLTRVKTMMAQLASSEKMASIGQMAAGVAHEINTPLGVILGYSQLLMDDFPPDTEEGESLEVIGRQTKTCRKIVADLLKFARQGESSKDIISINEIVTDVLAVTEHSLNIDHITVHRNLSPNLNSVIGDTEKLRQVFINFINNAHHAMEDQGSGELYIRTRNSEDSREVIATVMDTGHGIPEKILSSIFDPFFTTKPVGKGTGLGLSVSYGIIQEHEGRIDIESPVTDNETGKSPGGTAFHVTLPAISDERDSDTLKPKNQ</sequence>
<dbReference type="Gene3D" id="3.30.450.20">
    <property type="entry name" value="PAS domain"/>
    <property type="match status" value="1"/>
</dbReference>
<evidence type="ECO:0000256" key="6">
    <source>
        <dbReference type="ARBA" id="ARBA00022777"/>
    </source>
</evidence>
<dbReference type="Gene3D" id="1.10.287.130">
    <property type="match status" value="1"/>
</dbReference>
<dbReference type="SUPFAM" id="SSF55874">
    <property type="entry name" value="ATPase domain of HSP90 chaperone/DNA topoisomerase II/histidine kinase"/>
    <property type="match status" value="1"/>
</dbReference>
<feature type="domain" description="PAC" evidence="12">
    <location>
        <begin position="228"/>
        <end position="280"/>
    </location>
</feature>
<dbReference type="Gene3D" id="3.30.565.10">
    <property type="entry name" value="Histidine kinase-like ATPase, C-terminal domain"/>
    <property type="match status" value="1"/>
</dbReference>
<organism evidence="13 14">
    <name type="scientific">Desulfocapsa sulfexigens (strain DSM 10523 / SB164P1)</name>
    <dbReference type="NCBI Taxonomy" id="1167006"/>
    <lineage>
        <taxon>Bacteria</taxon>
        <taxon>Pseudomonadati</taxon>
        <taxon>Thermodesulfobacteriota</taxon>
        <taxon>Desulfobulbia</taxon>
        <taxon>Desulfobulbales</taxon>
        <taxon>Desulfocapsaceae</taxon>
        <taxon>Desulfocapsa</taxon>
    </lineage>
</organism>
<dbReference type="InterPro" id="IPR003661">
    <property type="entry name" value="HisK_dim/P_dom"/>
</dbReference>
<dbReference type="PANTHER" id="PTHR43065">
    <property type="entry name" value="SENSOR HISTIDINE KINASE"/>
    <property type="match status" value="1"/>
</dbReference>
<dbReference type="GO" id="GO:0000155">
    <property type="term" value="F:phosphorelay sensor kinase activity"/>
    <property type="evidence" value="ECO:0007669"/>
    <property type="project" value="InterPro"/>
</dbReference>
<evidence type="ECO:0000256" key="3">
    <source>
        <dbReference type="ARBA" id="ARBA00022553"/>
    </source>
</evidence>
<feature type="region of interest" description="Disordered" evidence="9">
    <location>
        <begin position="490"/>
        <end position="527"/>
    </location>
</feature>
<dbReference type="RefSeq" id="WP_015404868.1">
    <property type="nucleotide sequence ID" value="NC_020304.1"/>
</dbReference>
<dbReference type="NCBIfam" id="TIGR00229">
    <property type="entry name" value="sensory_box"/>
    <property type="match status" value="1"/>
</dbReference>
<feature type="transmembrane region" description="Helical" evidence="10">
    <location>
        <begin position="83"/>
        <end position="105"/>
    </location>
</feature>
<keyword evidence="10" id="KW-0812">Transmembrane</keyword>
<dbReference type="InterPro" id="IPR035965">
    <property type="entry name" value="PAS-like_dom_sf"/>
</dbReference>
<dbReference type="GO" id="GO:0005524">
    <property type="term" value="F:ATP binding"/>
    <property type="evidence" value="ECO:0007669"/>
    <property type="project" value="UniProtKB-KW"/>
</dbReference>
<evidence type="ECO:0000256" key="5">
    <source>
        <dbReference type="ARBA" id="ARBA00022741"/>
    </source>
</evidence>
<dbReference type="Pfam" id="PF00512">
    <property type="entry name" value="HisKA"/>
    <property type="match status" value="1"/>
</dbReference>
<dbReference type="InterPro" id="IPR001610">
    <property type="entry name" value="PAC"/>
</dbReference>
<dbReference type="PRINTS" id="PR00344">
    <property type="entry name" value="BCTRLSENSOR"/>
</dbReference>
<comment type="catalytic activity">
    <reaction evidence="1">
        <text>ATP + protein L-histidine = ADP + protein N-phospho-L-histidine.</text>
        <dbReference type="EC" id="2.7.13.3"/>
    </reaction>
</comment>
<keyword evidence="3" id="KW-0597">Phosphoprotein</keyword>
<name>M1PC24_DESSD</name>
<dbReference type="AlphaFoldDB" id="M1PC24"/>
<keyword evidence="4" id="KW-0808">Transferase</keyword>
<evidence type="ECO:0000313" key="14">
    <source>
        <dbReference type="Proteomes" id="UP000011721"/>
    </source>
</evidence>
<dbReference type="PROSITE" id="PS50109">
    <property type="entry name" value="HIS_KIN"/>
    <property type="match status" value="1"/>
</dbReference>
<evidence type="ECO:0000256" key="8">
    <source>
        <dbReference type="ARBA" id="ARBA00023012"/>
    </source>
</evidence>